<sequence length="151" mass="17583">MVLRKAQEQDLKVLLEFEQAVISAERPFNKTLIGNKVNYYDLNFLITSEDANLIIAEINNEIVASGYAMIKEIERNFYSFKKYAYLGFMYVKPEYRGKGINQMIILELTQWAKEKNISEIRLEAYSSNQKAISAYEKSGFETLEVIMRLQV</sequence>
<dbReference type="Proteomes" id="UP000256686">
    <property type="component" value="Unassembled WGS sequence"/>
</dbReference>
<dbReference type="InterPro" id="IPR000182">
    <property type="entry name" value="GNAT_dom"/>
</dbReference>
<name>A0A3D9CA79_9FLAO</name>
<dbReference type="CDD" id="cd04301">
    <property type="entry name" value="NAT_SF"/>
    <property type="match status" value="1"/>
</dbReference>
<dbReference type="AlphaFoldDB" id="A0A3D9CA79"/>
<dbReference type="GO" id="GO:0016747">
    <property type="term" value="F:acyltransferase activity, transferring groups other than amino-acyl groups"/>
    <property type="evidence" value="ECO:0007669"/>
    <property type="project" value="InterPro"/>
</dbReference>
<evidence type="ECO:0000256" key="2">
    <source>
        <dbReference type="ARBA" id="ARBA00023315"/>
    </source>
</evidence>
<dbReference type="PANTHER" id="PTHR43072">
    <property type="entry name" value="N-ACETYLTRANSFERASE"/>
    <property type="match status" value="1"/>
</dbReference>
<evidence type="ECO:0000313" key="4">
    <source>
        <dbReference type="EMBL" id="REC62787.1"/>
    </source>
</evidence>
<comment type="caution">
    <text evidence="4">The sequence shown here is derived from an EMBL/GenBank/DDBJ whole genome shotgun (WGS) entry which is preliminary data.</text>
</comment>
<evidence type="ECO:0000313" key="5">
    <source>
        <dbReference type="Proteomes" id="UP000256686"/>
    </source>
</evidence>
<keyword evidence="1 4" id="KW-0808">Transferase</keyword>
<organism evidence="4 5">
    <name type="scientific">Chryseobacterium pennae</name>
    <dbReference type="NCBI Taxonomy" id="2258962"/>
    <lineage>
        <taxon>Bacteria</taxon>
        <taxon>Pseudomonadati</taxon>
        <taxon>Bacteroidota</taxon>
        <taxon>Flavobacteriia</taxon>
        <taxon>Flavobacteriales</taxon>
        <taxon>Weeksellaceae</taxon>
        <taxon>Chryseobacterium group</taxon>
        <taxon>Chryseobacterium</taxon>
    </lineage>
</organism>
<accession>A0A3D9CA79</accession>
<dbReference type="EMBL" id="QNVT01000006">
    <property type="protein sequence ID" value="REC62787.1"/>
    <property type="molecule type" value="Genomic_DNA"/>
</dbReference>
<keyword evidence="2" id="KW-0012">Acyltransferase</keyword>
<reference evidence="5" key="1">
    <citation type="submission" date="2018-06" db="EMBL/GenBank/DDBJ databases">
        <authorList>
            <person name="Lum Nde A."/>
            <person name="Hugo C."/>
        </authorList>
    </citation>
    <scope>NUCLEOTIDE SEQUENCE [LARGE SCALE GENOMIC DNA]</scope>
    <source>
        <strain evidence="5">1_F178</strain>
    </source>
</reference>
<dbReference type="PROSITE" id="PS51186">
    <property type="entry name" value="GNAT"/>
    <property type="match status" value="1"/>
</dbReference>
<gene>
    <name evidence="4" type="ORF">DRF65_08165</name>
</gene>
<dbReference type="Pfam" id="PF00583">
    <property type="entry name" value="Acetyltransf_1"/>
    <property type="match status" value="1"/>
</dbReference>
<protein>
    <submittedName>
        <fullName evidence="4">GNAT family N-acetyltransferase</fullName>
    </submittedName>
</protein>
<evidence type="ECO:0000259" key="3">
    <source>
        <dbReference type="PROSITE" id="PS51186"/>
    </source>
</evidence>
<keyword evidence="5" id="KW-1185">Reference proteome</keyword>
<feature type="domain" description="N-acetyltransferase" evidence="3">
    <location>
        <begin position="1"/>
        <end position="151"/>
    </location>
</feature>
<dbReference type="InterPro" id="IPR016181">
    <property type="entry name" value="Acyl_CoA_acyltransferase"/>
</dbReference>
<evidence type="ECO:0000256" key="1">
    <source>
        <dbReference type="ARBA" id="ARBA00022679"/>
    </source>
</evidence>
<dbReference type="Gene3D" id="3.40.630.30">
    <property type="match status" value="1"/>
</dbReference>
<proteinExistence type="predicted"/>
<dbReference type="PANTHER" id="PTHR43072:SF23">
    <property type="entry name" value="UPF0039 PROTEIN C11D3.02C"/>
    <property type="match status" value="1"/>
</dbReference>
<dbReference type="SUPFAM" id="SSF55729">
    <property type="entry name" value="Acyl-CoA N-acyltransferases (Nat)"/>
    <property type="match status" value="1"/>
</dbReference>